<name>A0ACB9DXK6_CICIN</name>
<reference evidence="1 2" key="2">
    <citation type="journal article" date="2022" name="Mol. Ecol. Resour.">
        <title>The genomes of chicory, endive, great burdock and yacon provide insights into Asteraceae paleo-polyploidization history and plant inulin production.</title>
        <authorList>
            <person name="Fan W."/>
            <person name="Wang S."/>
            <person name="Wang H."/>
            <person name="Wang A."/>
            <person name="Jiang F."/>
            <person name="Liu H."/>
            <person name="Zhao H."/>
            <person name="Xu D."/>
            <person name="Zhang Y."/>
        </authorList>
    </citation>
    <scope>NUCLEOTIDE SEQUENCE [LARGE SCALE GENOMIC DNA]</scope>
    <source>
        <strain evidence="2">cv. Punajuju</strain>
        <tissue evidence="1">Leaves</tissue>
    </source>
</reference>
<evidence type="ECO:0000313" key="2">
    <source>
        <dbReference type="Proteomes" id="UP001055811"/>
    </source>
</evidence>
<protein>
    <submittedName>
        <fullName evidence="1">Uncharacterized protein</fullName>
    </submittedName>
</protein>
<accession>A0ACB9DXK6</accession>
<comment type="caution">
    <text evidence="1">The sequence shown here is derived from an EMBL/GenBank/DDBJ whole genome shotgun (WGS) entry which is preliminary data.</text>
</comment>
<dbReference type="Proteomes" id="UP001055811">
    <property type="component" value="Linkage Group LG04"/>
</dbReference>
<dbReference type="EMBL" id="CM042012">
    <property type="protein sequence ID" value="KAI3751292.1"/>
    <property type="molecule type" value="Genomic_DNA"/>
</dbReference>
<proteinExistence type="predicted"/>
<reference evidence="2" key="1">
    <citation type="journal article" date="2022" name="Mol. Ecol. Resour.">
        <title>The genomes of chicory, endive, great burdock and yacon provide insights into Asteraceae palaeo-polyploidization history and plant inulin production.</title>
        <authorList>
            <person name="Fan W."/>
            <person name="Wang S."/>
            <person name="Wang H."/>
            <person name="Wang A."/>
            <person name="Jiang F."/>
            <person name="Liu H."/>
            <person name="Zhao H."/>
            <person name="Xu D."/>
            <person name="Zhang Y."/>
        </authorList>
    </citation>
    <scope>NUCLEOTIDE SEQUENCE [LARGE SCALE GENOMIC DNA]</scope>
    <source>
        <strain evidence="2">cv. Punajuju</strain>
    </source>
</reference>
<keyword evidence="2" id="KW-1185">Reference proteome</keyword>
<sequence length="206" mass="23199">MFPRKFDFTNGVLDFSGGFTTSTIQQEQQPVYMIQNPLNSDQAIQHCDGLLPEGHNQVGEPSTNYKEERGGGMMFEIEHMFGNKMIPLPCSLGSVIYFRPGGGGTPQQHHQMIQMQQRNELDINPPVPPPPSITPPLHGKFLIFNFESGHQVFTKKRDRHSSCGFVSFQILEFGFTANDVRELFPDRLNVESGHGRPVLIMLNGNR</sequence>
<organism evidence="1 2">
    <name type="scientific">Cichorium intybus</name>
    <name type="common">Chicory</name>
    <dbReference type="NCBI Taxonomy" id="13427"/>
    <lineage>
        <taxon>Eukaryota</taxon>
        <taxon>Viridiplantae</taxon>
        <taxon>Streptophyta</taxon>
        <taxon>Embryophyta</taxon>
        <taxon>Tracheophyta</taxon>
        <taxon>Spermatophyta</taxon>
        <taxon>Magnoliopsida</taxon>
        <taxon>eudicotyledons</taxon>
        <taxon>Gunneridae</taxon>
        <taxon>Pentapetalae</taxon>
        <taxon>asterids</taxon>
        <taxon>campanulids</taxon>
        <taxon>Asterales</taxon>
        <taxon>Asteraceae</taxon>
        <taxon>Cichorioideae</taxon>
        <taxon>Cichorieae</taxon>
        <taxon>Cichoriinae</taxon>
        <taxon>Cichorium</taxon>
    </lineage>
</organism>
<evidence type="ECO:0000313" key="1">
    <source>
        <dbReference type="EMBL" id="KAI3751292.1"/>
    </source>
</evidence>
<gene>
    <name evidence="1" type="ORF">L2E82_22346</name>
</gene>